<evidence type="ECO:0000313" key="3">
    <source>
        <dbReference type="EMBL" id="JAP57936.1"/>
    </source>
</evidence>
<dbReference type="FunFam" id="3.40.50.1000:FF:000093">
    <property type="entry name" value="NLI interacting factor-like phosphatase family protein"/>
    <property type="match status" value="1"/>
</dbReference>
<dbReference type="AlphaFoldDB" id="A0A0X3QEJ1"/>
<feature type="compositionally biased region" description="Pro residues" evidence="1">
    <location>
        <begin position="104"/>
        <end position="116"/>
    </location>
</feature>
<proteinExistence type="predicted"/>
<feature type="compositionally biased region" description="Polar residues" evidence="1">
    <location>
        <begin position="87"/>
        <end position="96"/>
    </location>
</feature>
<dbReference type="InterPro" id="IPR004274">
    <property type="entry name" value="FCP1_dom"/>
</dbReference>
<evidence type="ECO:0000256" key="1">
    <source>
        <dbReference type="SAM" id="MobiDB-lite"/>
    </source>
</evidence>
<feature type="region of interest" description="Disordered" evidence="1">
    <location>
        <begin position="570"/>
        <end position="595"/>
    </location>
</feature>
<dbReference type="SUPFAM" id="SSF56784">
    <property type="entry name" value="HAD-like"/>
    <property type="match status" value="1"/>
</dbReference>
<dbReference type="InterPro" id="IPR050365">
    <property type="entry name" value="TIM50"/>
</dbReference>
<dbReference type="SMART" id="SM00577">
    <property type="entry name" value="CPDc"/>
    <property type="match status" value="1"/>
</dbReference>
<feature type="compositionally biased region" description="Polar residues" evidence="1">
    <location>
        <begin position="122"/>
        <end position="131"/>
    </location>
</feature>
<evidence type="ECO:0000259" key="2">
    <source>
        <dbReference type="PROSITE" id="PS50969"/>
    </source>
</evidence>
<feature type="region of interest" description="Disordered" evidence="1">
    <location>
        <begin position="190"/>
        <end position="222"/>
    </location>
</feature>
<feature type="region of interest" description="Disordered" evidence="1">
    <location>
        <begin position="79"/>
        <end position="136"/>
    </location>
</feature>
<dbReference type="InterPro" id="IPR036412">
    <property type="entry name" value="HAD-like_sf"/>
</dbReference>
<dbReference type="Pfam" id="PF03031">
    <property type="entry name" value="NIF"/>
    <property type="match status" value="1"/>
</dbReference>
<dbReference type="GO" id="GO:0016791">
    <property type="term" value="F:phosphatase activity"/>
    <property type="evidence" value="ECO:0007669"/>
    <property type="project" value="InterPro"/>
</dbReference>
<dbReference type="PANTHER" id="PTHR12210">
    <property type="entry name" value="DULLARD PROTEIN PHOSPHATASE"/>
    <property type="match status" value="1"/>
</dbReference>
<dbReference type="PROSITE" id="PS50969">
    <property type="entry name" value="FCP1"/>
    <property type="match status" value="1"/>
</dbReference>
<reference evidence="3" key="1">
    <citation type="submission" date="2016-01" db="EMBL/GenBank/DDBJ databases">
        <title>Reference transcriptome for the parasite Schistocephalus solidus: insights into the molecular evolution of parasitism.</title>
        <authorList>
            <person name="Hebert F.O."/>
            <person name="Grambauer S."/>
            <person name="Barber I."/>
            <person name="Landry C.R."/>
            <person name="Aubin-Horth N."/>
        </authorList>
    </citation>
    <scope>NUCLEOTIDE SEQUENCE</scope>
</reference>
<feature type="compositionally biased region" description="Polar residues" evidence="1">
    <location>
        <begin position="583"/>
        <end position="593"/>
    </location>
</feature>
<feature type="region of interest" description="Disordered" evidence="1">
    <location>
        <begin position="328"/>
        <end position="347"/>
    </location>
</feature>
<feature type="compositionally biased region" description="Polar residues" evidence="1">
    <location>
        <begin position="191"/>
        <end position="222"/>
    </location>
</feature>
<gene>
    <name evidence="3" type="ORF">TR124380</name>
</gene>
<dbReference type="NCBIfam" id="TIGR02251">
    <property type="entry name" value="HIF-SF_euk"/>
    <property type="match status" value="1"/>
</dbReference>
<dbReference type="EMBL" id="GEEE01005289">
    <property type="protein sequence ID" value="JAP57936.1"/>
    <property type="molecule type" value="Transcribed_RNA"/>
</dbReference>
<dbReference type="CDD" id="cd07521">
    <property type="entry name" value="HAD_FCP1-like"/>
    <property type="match status" value="1"/>
</dbReference>
<dbReference type="Gene3D" id="3.40.50.1000">
    <property type="entry name" value="HAD superfamily/HAD-like"/>
    <property type="match status" value="1"/>
</dbReference>
<feature type="domain" description="FCP1 homology" evidence="2">
    <location>
        <begin position="371"/>
        <end position="529"/>
    </location>
</feature>
<dbReference type="InterPro" id="IPR023214">
    <property type="entry name" value="HAD_sf"/>
</dbReference>
<dbReference type="InterPro" id="IPR011948">
    <property type="entry name" value="Dullard_phosphatase"/>
</dbReference>
<accession>A0A0X3QEJ1</accession>
<organism evidence="3">
    <name type="scientific">Schistocephalus solidus</name>
    <name type="common">Tapeworm</name>
    <dbReference type="NCBI Taxonomy" id="70667"/>
    <lineage>
        <taxon>Eukaryota</taxon>
        <taxon>Metazoa</taxon>
        <taxon>Spiralia</taxon>
        <taxon>Lophotrochozoa</taxon>
        <taxon>Platyhelminthes</taxon>
        <taxon>Cestoda</taxon>
        <taxon>Eucestoda</taxon>
        <taxon>Diphyllobothriidea</taxon>
        <taxon>Diphyllobothriidae</taxon>
        <taxon>Schistocephalus</taxon>
    </lineage>
</organism>
<name>A0A0X3QEJ1_SCHSO</name>
<protein>
    <recommendedName>
        <fullName evidence="2">FCP1 homology domain-containing protein</fullName>
    </recommendedName>
</protein>
<sequence length="610" mass="67664">MQQTPRRCSESLTPEECERLVLSPPAVPFDPSELGRFLSVHRAVSAKHSLHSVHSNELKPLPRHASIAWSQSEFDSKFKKFDPRPKVTSSNRPARQSTTLPSTTPQPAPSISPAPEVPETAAHSTTPSLTRSDVRIKKHTLSQSRTHWRQLLCCASKHREPTETEKTVITKDLGGKPLLAAVTVPAPVDVSTANNKSSSTKYKSQDGSSKEPTVSSEPTTTIQNRQKGRFLSLFWRKPRPHIPDVVLCKVTRTQTNQIDNRLKVTAPTLLITKHEAISETTCSTYQAASEAPLFAFAEKRQSNDNDAKADFPDDTGFDYDHPLNADRLANHDDLGADSASDDSLHTEDSFNEPFDQSCSLGTNLLGKPSKDCVGKKCLVLDLDETLVHSSFKQVDNADFSVIVDIENIQHEVLVCKRPHLETFIQTVGPLFECVMFTASLSKYADPVCDRIDPMGHFKHRLFREACLCFKNNYIKHLEVLGRDIDQICIIDNSPISFYFHRQNALQIVSWFDDPCDTALLDLIPYLKGLADAPSVINYLQTCPPPCSAAIAQPEPTSWLYLPSDVNGVYDDEEEDVPVGREQTPLSQDQQQPGAESVIAMACRPGETVAS</sequence>